<dbReference type="EMBL" id="CP024932">
    <property type="protein sequence ID" value="ATZ07579.1"/>
    <property type="molecule type" value="Genomic_DNA"/>
</dbReference>
<proteinExistence type="predicted"/>
<dbReference type="Proteomes" id="UP000595757">
    <property type="component" value="Chromosome"/>
</dbReference>
<name>A0AAQ1Z757_CORST</name>
<accession>A0AAQ1Z757</accession>
<dbReference type="GeneID" id="72410734"/>
<evidence type="ECO:0000313" key="6">
    <source>
        <dbReference type="Proteomes" id="UP000595757"/>
    </source>
</evidence>
<evidence type="ECO:0000313" key="4">
    <source>
        <dbReference type="Proteomes" id="UP000231994"/>
    </source>
</evidence>
<dbReference type="RefSeq" id="WP_005531884.1">
    <property type="nucleotide sequence ID" value="NZ_BJLD01000002.1"/>
</dbReference>
<gene>
    <name evidence="1" type="ORF">A9D01_01240</name>
    <name evidence="2" type="ORF">Cst04h_22710</name>
    <name evidence="3" type="ORF">I6I72_01885</name>
</gene>
<organism evidence="2 5">
    <name type="scientific">Corynebacterium striatum</name>
    <dbReference type="NCBI Taxonomy" id="43770"/>
    <lineage>
        <taxon>Bacteria</taxon>
        <taxon>Bacillati</taxon>
        <taxon>Actinomycetota</taxon>
        <taxon>Actinomycetes</taxon>
        <taxon>Mycobacteriales</taxon>
        <taxon>Corynebacteriaceae</taxon>
        <taxon>Corynebacterium</taxon>
    </lineage>
</organism>
<evidence type="ECO:0000313" key="5">
    <source>
        <dbReference type="Proteomes" id="UP000315234"/>
    </source>
</evidence>
<evidence type="ECO:0000313" key="3">
    <source>
        <dbReference type="EMBL" id="QQU77358.1"/>
    </source>
</evidence>
<evidence type="ECO:0000313" key="1">
    <source>
        <dbReference type="EMBL" id="ATZ07579.1"/>
    </source>
</evidence>
<evidence type="ECO:0000313" key="2">
    <source>
        <dbReference type="EMBL" id="GEA44101.1"/>
    </source>
</evidence>
<dbReference type="Proteomes" id="UP000315234">
    <property type="component" value="Unassembled WGS sequence"/>
</dbReference>
<sequence>MDEQYFMVNEITWVVLIRDGYCFVKQSGSYATCQMTMVDTPQVETPVGMDSADTVAKSESGQLEFVKSMTAGLPGGGLADSAPKTMEPGTRTTIQGITLTNDFDGTFAMESGGSVATFTPDGHVSIN</sequence>
<reference evidence="3 6" key="3">
    <citation type="submission" date="2021-01" db="EMBL/GenBank/DDBJ databases">
        <title>FDA dAtabase for Regulatory Grade micrObial Sequences (FDA-ARGOS): Supporting development and validation of Infectious Disease Dx tests.</title>
        <authorList>
            <person name="Sproer C."/>
            <person name="Gronow S."/>
            <person name="Severitt S."/>
            <person name="Schroder I."/>
            <person name="Tallon L."/>
            <person name="Sadzewicz L."/>
            <person name="Zhao X."/>
            <person name="Boylan J."/>
            <person name="Ott S."/>
            <person name="Bowen H."/>
            <person name="Vavikolanu K."/>
            <person name="Mehta A."/>
            <person name="Aluvathingal J."/>
            <person name="Nadendla S."/>
            <person name="Lowell S."/>
            <person name="Myers T."/>
            <person name="Yan Y."/>
            <person name="Sichtig H."/>
        </authorList>
    </citation>
    <scope>NUCLEOTIDE SEQUENCE [LARGE SCALE GENOMIC DNA]</scope>
    <source>
        <strain evidence="3 6">FDAARGOS_1115</strain>
    </source>
</reference>
<reference evidence="1 4" key="1">
    <citation type="submission" date="2017-11" db="EMBL/GenBank/DDBJ databases">
        <title>Whole genome sequencing of cultured pathogen.</title>
        <authorList>
            <person name="Hoffmann M."/>
            <person name="Sanchez M."/>
            <person name="Timme R."/>
            <person name="Nudel K."/>
            <person name="Bry L."/>
        </authorList>
    </citation>
    <scope>NUCLEOTIDE SEQUENCE [LARGE SCALE GENOMIC DNA]</scope>
    <source>
        <strain evidence="1 4">216</strain>
    </source>
</reference>
<protein>
    <submittedName>
        <fullName evidence="2">Uncharacterized protein</fullName>
    </submittedName>
</protein>
<dbReference type="AlphaFoldDB" id="A0AAQ1Z757"/>
<keyword evidence="6" id="KW-1185">Reference proteome</keyword>
<reference evidence="2 5" key="2">
    <citation type="submission" date="2019-06" db="EMBL/GenBank/DDBJ databases">
        <title>Draft genome sequence of Corynebacterium striatum NBRC 15291.</title>
        <authorList>
            <person name="Miura T."/>
            <person name="Furukawa M."/>
            <person name="Shimamura M."/>
            <person name="Ohyama Y."/>
            <person name="Yamazoe A."/>
            <person name="Kawasaki H."/>
        </authorList>
    </citation>
    <scope>NUCLEOTIDE SEQUENCE [LARGE SCALE GENOMIC DNA]</scope>
    <source>
        <strain evidence="2 5">NBRC 15291</strain>
    </source>
</reference>
<dbReference type="EMBL" id="CP068158">
    <property type="protein sequence ID" value="QQU77358.1"/>
    <property type="molecule type" value="Genomic_DNA"/>
</dbReference>
<dbReference type="Proteomes" id="UP000231994">
    <property type="component" value="Chromosome"/>
</dbReference>
<dbReference type="EMBL" id="BJLD01000002">
    <property type="protein sequence ID" value="GEA44101.1"/>
    <property type="molecule type" value="Genomic_DNA"/>
</dbReference>